<evidence type="ECO:0000256" key="8">
    <source>
        <dbReference type="SAM" id="MobiDB-lite"/>
    </source>
</evidence>
<dbReference type="GO" id="GO:0020037">
    <property type="term" value="F:heme binding"/>
    <property type="evidence" value="ECO:0007669"/>
    <property type="project" value="InterPro"/>
</dbReference>
<protein>
    <submittedName>
        <fullName evidence="9">Cytochrome P450</fullName>
    </submittedName>
</protein>
<dbReference type="EMBL" id="CP108313">
    <property type="protein sequence ID" value="WTW68112.1"/>
    <property type="molecule type" value="Genomic_DNA"/>
</dbReference>
<proteinExistence type="inferred from homology"/>
<reference evidence="9" key="1">
    <citation type="submission" date="2022-10" db="EMBL/GenBank/DDBJ databases">
        <title>The complete genomes of actinobacterial strains from the NBC collection.</title>
        <authorList>
            <person name="Joergensen T.S."/>
            <person name="Alvarez Arevalo M."/>
            <person name="Sterndorff E.B."/>
            <person name="Faurdal D."/>
            <person name="Vuksanovic O."/>
            <person name="Mourched A.-S."/>
            <person name="Charusanti P."/>
            <person name="Shaw S."/>
            <person name="Blin K."/>
            <person name="Weber T."/>
        </authorList>
    </citation>
    <scope>NUCLEOTIDE SEQUENCE</scope>
    <source>
        <strain evidence="9">NBC_00008</strain>
    </source>
</reference>
<dbReference type="AlphaFoldDB" id="A0AAU2VKP0"/>
<dbReference type="SUPFAM" id="SSF48264">
    <property type="entry name" value="Cytochrome P450"/>
    <property type="match status" value="1"/>
</dbReference>
<dbReference type="GO" id="GO:0004497">
    <property type="term" value="F:monooxygenase activity"/>
    <property type="evidence" value="ECO:0007669"/>
    <property type="project" value="UniProtKB-KW"/>
</dbReference>
<evidence type="ECO:0000256" key="3">
    <source>
        <dbReference type="ARBA" id="ARBA00022723"/>
    </source>
</evidence>
<evidence type="ECO:0000256" key="7">
    <source>
        <dbReference type="RuleBase" id="RU000461"/>
    </source>
</evidence>
<evidence type="ECO:0000256" key="6">
    <source>
        <dbReference type="ARBA" id="ARBA00023033"/>
    </source>
</evidence>
<dbReference type="Gene3D" id="1.10.630.10">
    <property type="entry name" value="Cytochrome P450"/>
    <property type="match status" value="1"/>
</dbReference>
<dbReference type="InterPro" id="IPR001128">
    <property type="entry name" value="Cyt_P450"/>
</dbReference>
<evidence type="ECO:0000256" key="2">
    <source>
        <dbReference type="ARBA" id="ARBA00022617"/>
    </source>
</evidence>
<dbReference type="InterPro" id="IPR036396">
    <property type="entry name" value="Cyt_P450_sf"/>
</dbReference>
<evidence type="ECO:0000256" key="5">
    <source>
        <dbReference type="ARBA" id="ARBA00023004"/>
    </source>
</evidence>
<gene>
    <name evidence="9" type="ORF">OG398_07455</name>
</gene>
<keyword evidence="2 7" id="KW-0349">Heme</keyword>
<dbReference type="InterPro" id="IPR017972">
    <property type="entry name" value="Cyt_P450_CS"/>
</dbReference>
<dbReference type="PROSITE" id="PS00086">
    <property type="entry name" value="CYTOCHROME_P450"/>
    <property type="match status" value="1"/>
</dbReference>
<organism evidence="9">
    <name type="scientific">Streptomyces sp. NBC_00008</name>
    <dbReference type="NCBI Taxonomy" id="2903610"/>
    <lineage>
        <taxon>Bacteria</taxon>
        <taxon>Bacillati</taxon>
        <taxon>Actinomycetota</taxon>
        <taxon>Actinomycetes</taxon>
        <taxon>Kitasatosporales</taxon>
        <taxon>Streptomycetaceae</taxon>
        <taxon>Streptomyces</taxon>
    </lineage>
</organism>
<feature type="region of interest" description="Disordered" evidence="8">
    <location>
        <begin position="1"/>
        <end position="26"/>
    </location>
</feature>
<dbReference type="FunFam" id="1.10.630.10:FF:000018">
    <property type="entry name" value="Cytochrome P450 monooxygenase"/>
    <property type="match status" value="1"/>
</dbReference>
<sequence>MTEPLVDQPVTREAAAPLDPPAEYTGLRENQPIVRVRFPNGSTGWLVTRFEEGSQVFTDPRLSARRPRHDTPEGEVSEAGEDAPFDAGFVMMDEPEHGAYRRLLTARFTPKAVQNKLQPYLDRIVDEHLDAIAAGPETFDFVQAMALPIPCLVICELLGVPYEDRDGFHEATVDLMDMAKSREERDKGAHWLIDYITRLVADKRATGATDGILAELINKTDGEDAALTEKQLIGLGVLLLFAGHDTTAAMMGLSTLTLLTHHEQREQMLAHPEKTGTTVEELMRYLTIVQFGLGRVAKEDLELAGAQVKKGDLVVVAMNAANRDPRAFQDPDTLDIDRKMARHMGFGYGVHACLGQNVARAELRTVLPKLFQRFPNLRLATPLEEVPMDFTGTNYGIRKLMVTR</sequence>
<evidence type="ECO:0000313" key="9">
    <source>
        <dbReference type="EMBL" id="WTW68112.1"/>
    </source>
</evidence>
<dbReference type="PRINTS" id="PR00359">
    <property type="entry name" value="BP450"/>
</dbReference>
<accession>A0AAU2VKP0</accession>
<name>A0AAU2VKP0_9ACTN</name>
<dbReference type="PRINTS" id="PR00385">
    <property type="entry name" value="P450"/>
</dbReference>
<dbReference type="GO" id="GO:0005506">
    <property type="term" value="F:iron ion binding"/>
    <property type="evidence" value="ECO:0007669"/>
    <property type="project" value="InterPro"/>
</dbReference>
<keyword evidence="3 7" id="KW-0479">Metal-binding</keyword>
<dbReference type="Pfam" id="PF00067">
    <property type="entry name" value="p450"/>
    <property type="match status" value="1"/>
</dbReference>
<dbReference type="PANTHER" id="PTHR46696:SF1">
    <property type="entry name" value="CYTOCHROME P450 YJIB-RELATED"/>
    <property type="match status" value="1"/>
</dbReference>
<evidence type="ECO:0000256" key="1">
    <source>
        <dbReference type="ARBA" id="ARBA00010617"/>
    </source>
</evidence>
<keyword evidence="4 7" id="KW-0560">Oxidoreductase</keyword>
<dbReference type="InterPro" id="IPR002397">
    <property type="entry name" value="Cyt_P450_B"/>
</dbReference>
<dbReference type="CDD" id="cd11030">
    <property type="entry name" value="CYP105-like"/>
    <property type="match status" value="1"/>
</dbReference>
<comment type="similarity">
    <text evidence="1 7">Belongs to the cytochrome P450 family.</text>
</comment>
<keyword evidence="5 7" id="KW-0408">Iron</keyword>
<evidence type="ECO:0000256" key="4">
    <source>
        <dbReference type="ARBA" id="ARBA00023002"/>
    </source>
</evidence>
<keyword evidence="6 7" id="KW-0503">Monooxygenase</keyword>
<dbReference type="GO" id="GO:0016705">
    <property type="term" value="F:oxidoreductase activity, acting on paired donors, with incorporation or reduction of molecular oxygen"/>
    <property type="evidence" value="ECO:0007669"/>
    <property type="project" value="InterPro"/>
</dbReference>
<dbReference type="PANTHER" id="PTHR46696">
    <property type="entry name" value="P450, PUTATIVE (EUROFUNG)-RELATED"/>
    <property type="match status" value="1"/>
</dbReference>
<feature type="region of interest" description="Disordered" evidence="8">
    <location>
        <begin position="58"/>
        <end position="81"/>
    </location>
</feature>